<dbReference type="Proteomes" id="UP000427906">
    <property type="component" value="Chromosome"/>
</dbReference>
<dbReference type="KEGG" id="dalk:DSCA_23470"/>
<dbReference type="AlphaFoldDB" id="A0A5K7YUQ6"/>
<sequence>MSRIQELIGALSEKEVVLRGPVAKANGTCKICGKPAKFFRTSFSALEYRISAICQACQDYYFGDGESTPA</sequence>
<name>A0A5K7YUQ6_9BACT</name>
<organism evidence="1 2">
    <name type="scientific">Desulfosarcina alkanivorans</name>
    <dbReference type="NCBI Taxonomy" id="571177"/>
    <lineage>
        <taxon>Bacteria</taxon>
        <taxon>Pseudomonadati</taxon>
        <taxon>Thermodesulfobacteriota</taxon>
        <taxon>Desulfobacteria</taxon>
        <taxon>Desulfobacterales</taxon>
        <taxon>Desulfosarcinaceae</taxon>
        <taxon>Desulfosarcina</taxon>
    </lineage>
</organism>
<accession>A0A5K7YUQ6</accession>
<protein>
    <submittedName>
        <fullName evidence="1">Uncharacterized protein</fullName>
    </submittedName>
</protein>
<keyword evidence="2" id="KW-1185">Reference proteome</keyword>
<evidence type="ECO:0000313" key="1">
    <source>
        <dbReference type="EMBL" id="BBO68417.1"/>
    </source>
</evidence>
<reference evidence="1 2" key="1">
    <citation type="submission" date="2019-11" db="EMBL/GenBank/DDBJ databases">
        <title>Comparative genomics of hydrocarbon-degrading Desulfosarcina strains.</title>
        <authorList>
            <person name="Watanabe M."/>
            <person name="Kojima H."/>
            <person name="Fukui M."/>
        </authorList>
    </citation>
    <scope>NUCLEOTIDE SEQUENCE [LARGE SCALE GENOMIC DNA]</scope>
    <source>
        <strain evidence="1 2">PL12</strain>
    </source>
</reference>
<dbReference type="EMBL" id="AP021874">
    <property type="protein sequence ID" value="BBO68417.1"/>
    <property type="molecule type" value="Genomic_DNA"/>
</dbReference>
<gene>
    <name evidence="1" type="ORF">DSCA_23470</name>
</gene>
<proteinExistence type="predicted"/>
<evidence type="ECO:0000313" key="2">
    <source>
        <dbReference type="Proteomes" id="UP000427906"/>
    </source>
</evidence>